<protein>
    <submittedName>
        <fullName evidence="1">Uncharacterized protein</fullName>
    </submittedName>
</protein>
<evidence type="ECO:0000313" key="2">
    <source>
        <dbReference type="Proteomes" id="UP000308600"/>
    </source>
</evidence>
<sequence length="311" mass="35597">MSSTTLSELPAEIIEAILSEISHPYDLVQLACASSLFRNLVIPRHTEYRILWLRATSSSQFDFLWTHLLQRPNLTRNIWKVDMTEELTTNRLTPAPSKKVPLYPKTLIVDEKLDNSQNGSCRNTEALMLSALRLMVNLNSFTWRWATCPPSPDFLQFMFDIPSVQHVRLFSPYSIHTITEEISVNPPNDSPVLSLRIEGKQWTSSLLFNPVLSWFRTMTSLQTLKICSRLLHQCDGVHFPVLRDLVLFMPFDQDPTRTISFLARHNTIEALKFPSSCKNISTVPSGILPNLKKLRCHFSLLQAMSKADIEV</sequence>
<gene>
    <name evidence="1" type="ORF">BDN72DRAFT_383534</name>
</gene>
<name>A0ACD3A9Q6_9AGAR</name>
<dbReference type="Proteomes" id="UP000308600">
    <property type="component" value="Unassembled WGS sequence"/>
</dbReference>
<dbReference type="EMBL" id="ML208571">
    <property type="protein sequence ID" value="TFK62598.1"/>
    <property type="molecule type" value="Genomic_DNA"/>
</dbReference>
<keyword evidence="2" id="KW-1185">Reference proteome</keyword>
<proteinExistence type="predicted"/>
<accession>A0ACD3A9Q6</accession>
<evidence type="ECO:0000313" key="1">
    <source>
        <dbReference type="EMBL" id="TFK62598.1"/>
    </source>
</evidence>
<organism evidence="1 2">
    <name type="scientific">Pluteus cervinus</name>
    <dbReference type="NCBI Taxonomy" id="181527"/>
    <lineage>
        <taxon>Eukaryota</taxon>
        <taxon>Fungi</taxon>
        <taxon>Dikarya</taxon>
        <taxon>Basidiomycota</taxon>
        <taxon>Agaricomycotina</taxon>
        <taxon>Agaricomycetes</taxon>
        <taxon>Agaricomycetidae</taxon>
        <taxon>Agaricales</taxon>
        <taxon>Pluteineae</taxon>
        <taxon>Pluteaceae</taxon>
        <taxon>Pluteus</taxon>
    </lineage>
</organism>
<reference evidence="1 2" key="1">
    <citation type="journal article" date="2019" name="Nat. Ecol. Evol.">
        <title>Megaphylogeny resolves global patterns of mushroom evolution.</title>
        <authorList>
            <person name="Varga T."/>
            <person name="Krizsan K."/>
            <person name="Foldi C."/>
            <person name="Dima B."/>
            <person name="Sanchez-Garcia M."/>
            <person name="Sanchez-Ramirez S."/>
            <person name="Szollosi G.J."/>
            <person name="Szarkandi J.G."/>
            <person name="Papp V."/>
            <person name="Albert L."/>
            <person name="Andreopoulos W."/>
            <person name="Angelini C."/>
            <person name="Antonin V."/>
            <person name="Barry K.W."/>
            <person name="Bougher N.L."/>
            <person name="Buchanan P."/>
            <person name="Buyck B."/>
            <person name="Bense V."/>
            <person name="Catcheside P."/>
            <person name="Chovatia M."/>
            <person name="Cooper J."/>
            <person name="Damon W."/>
            <person name="Desjardin D."/>
            <person name="Finy P."/>
            <person name="Geml J."/>
            <person name="Haridas S."/>
            <person name="Hughes K."/>
            <person name="Justo A."/>
            <person name="Karasinski D."/>
            <person name="Kautmanova I."/>
            <person name="Kiss B."/>
            <person name="Kocsube S."/>
            <person name="Kotiranta H."/>
            <person name="LaButti K.M."/>
            <person name="Lechner B.E."/>
            <person name="Liimatainen K."/>
            <person name="Lipzen A."/>
            <person name="Lukacs Z."/>
            <person name="Mihaltcheva S."/>
            <person name="Morgado L.N."/>
            <person name="Niskanen T."/>
            <person name="Noordeloos M.E."/>
            <person name="Ohm R.A."/>
            <person name="Ortiz-Santana B."/>
            <person name="Ovrebo C."/>
            <person name="Racz N."/>
            <person name="Riley R."/>
            <person name="Savchenko A."/>
            <person name="Shiryaev A."/>
            <person name="Soop K."/>
            <person name="Spirin V."/>
            <person name="Szebenyi C."/>
            <person name="Tomsovsky M."/>
            <person name="Tulloss R.E."/>
            <person name="Uehling J."/>
            <person name="Grigoriev I.V."/>
            <person name="Vagvolgyi C."/>
            <person name="Papp T."/>
            <person name="Martin F.M."/>
            <person name="Miettinen O."/>
            <person name="Hibbett D.S."/>
            <person name="Nagy L.G."/>
        </authorList>
    </citation>
    <scope>NUCLEOTIDE SEQUENCE [LARGE SCALE GENOMIC DNA]</scope>
    <source>
        <strain evidence="1 2">NL-1719</strain>
    </source>
</reference>